<evidence type="ECO:0000313" key="3">
    <source>
        <dbReference type="EMBL" id="PNW77500.1"/>
    </source>
</evidence>
<dbReference type="InParanoid" id="A0A2K3DAD9"/>
<feature type="region of interest" description="Disordered" evidence="2">
    <location>
        <begin position="215"/>
        <end position="249"/>
    </location>
</feature>
<dbReference type="GO" id="GO:0030149">
    <property type="term" value="P:sphingolipid catabolic process"/>
    <property type="evidence" value="ECO:0000318"/>
    <property type="project" value="GO_Central"/>
</dbReference>
<organism evidence="3 4">
    <name type="scientific">Chlamydomonas reinhardtii</name>
    <name type="common">Chlamydomonas smithii</name>
    <dbReference type="NCBI Taxonomy" id="3055"/>
    <lineage>
        <taxon>Eukaryota</taxon>
        <taxon>Viridiplantae</taxon>
        <taxon>Chlorophyta</taxon>
        <taxon>core chlorophytes</taxon>
        <taxon>Chlorophyceae</taxon>
        <taxon>CS clade</taxon>
        <taxon>Chlamydomonadales</taxon>
        <taxon>Chlamydomonadaceae</taxon>
        <taxon>Chlamydomonas</taxon>
    </lineage>
</organism>
<dbReference type="GO" id="GO:0005783">
    <property type="term" value="C:endoplasmic reticulum"/>
    <property type="evidence" value="ECO:0000318"/>
    <property type="project" value="GO_Central"/>
</dbReference>
<sequence length="970" mass="103965">MSADNAAGQRRTDGSAAAIGQPGARLSGTARLSALVGELQAQPGAVAGSLTAMLEQGWQLQEEAMAQDAAAQRAALEARSQELQLQREQLELEAVRLDLERRTVELAASERSLAARQRVLQQRRAEQEVQQAEQRAQLDQRAEELSAAIEAAAAAEAVVAAGKPAGDVPSPAARVWVPDLIRSIAAHLGPNEVLLTLQRVNRCAAEALQQQCTAGTASHAQSPPNTSDDSSLVAGGAHSRSSWVPPARRIRMSQPVPPYAFARQWGKPTAAASATAAGAAGGRGNSGGGSQRGTAMRRLPREQRERLLACTIKSGVVENVALLLDDWPDCFSLGRHHMTLATVAGHVDMLELLHSRGCPMANNGIDLAAEAGRREAVVWLLDNGYRPDSGVIDPGYGDEPQATPEEGAARGGHEAFMQELLARRSGPAASGWPLASRGLLLGWLAIHAARYHPLAELQRHWSDLLGHMGGRHFAAVAARGDGRSENGHYDEPLKLPEYFLFKALDAAACSVTEDWQAKVRWLTRDKGHWPTQVKRDGGWTVAPRERWEWLLQQGGYDLGLQYALKAVAQGWVPELRLLVQGSSQPPAPGRASAKPPRTLHRFSDEDKTAICVAAAEAGRVACLEYIRGLECWLGCSGPDIKRRGAVLDAAARSGSPAFLEWVFEVLLGGLESTLSNCVPAEAARSGAPGSIAVLSWLLRRGYQWNMHAFSAAVGTRNIQLLEWMWERRCPVEGGGAYIWAVRAACAIDPGDEVPRRFHSYHSVFFINPYTAVRAVSGEGVGVSISSGGGGGGGAADGRPVSRVELLEWLHARGLRPTDAEAFVAAAAVGDQTVLEWWAAKGLPMGDPGRAYWETGGDLATLRTLHACGAPLAPDTFLGAIVHPGDYFPPGHEAIDDYGEVVDGHISYDDGPRTWGLAAVRMLAEEAGAAVDEEQAALRAAYRRKWFGETGRDEVAAYVEGLLAARRMARR</sequence>
<dbReference type="PANTHER" id="PTHR12393:SF6">
    <property type="entry name" value="SPHINGOMYELIN PHOSPHODIESTERASE 2"/>
    <property type="match status" value="1"/>
</dbReference>
<gene>
    <name evidence="3" type="ORF">CHLRE_10g439300v5</name>
</gene>
<feature type="region of interest" description="Disordered" evidence="2">
    <location>
        <begin position="272"/>
        <end position="299"/>
    </location>
</feature>
<dbReference type="EMBL" id="CM008971">
    <property type="protein sequence ID" value="PNW77500.1"/>
    <property type="molecule type" value="Genomic_DNA"/>
</dbReference>
<dbReference type="GeneID" id="5716093"/>
<dbReference type="KEGG" id="cre:CHLRE_10g439300v5"/>
<dbReference type="PaxDb" id="3055-EDP05633"/>
<dbReference type="GO" id="GO:0016020">
    <property type="term" value="C:membrane"/>
    <property type="evidence" value="ECO:0000318"/>
    <property type="project" value="GO_Central"/>
</dbReference>
<feature type="compositionally biased region" description="Gly residues" evidence="2">
    <location>
        <begin position="279"/>
        <end position="291"/>
    </location>
</feature>
<reference evidence="3 4" key="1">
    <citation type="journal article" date="2007" name="Science">
        <title>The Chlamydomonas genome reveals the evolution of key animal and plant functions.</title>
        <authorList>
            <person name="Merchant S.S."/>
            <person name="Prochnik S.E."/>
            <person name="Vallon O."/>
            <person name="Harris E.H."/>
            <person name="Karpowicz S.J."/>
            <person name="Witman G.B."/>
            <person name="Terry A."/>
            <person name="Salamov A."/>
            <person name="Fritz-Laylin L.K."/>
            <person name="Marechal-Drouard L."/>
            <person name="Marshall W.F."/>
            <person name="Qu L.H."/>
            <person name="Nelson D.R."/>
            <person name="Sanderfoot A.A."/>
            <person name="Spalding M.H."/>
            <person name="Kapitonov V.V."/>
            <person name="Ren Q."/>
            <person name="Ferris P."/>
            <person name="Lindquist E."/>
            <person name="Shapiro H."/>
            <person name="Lucas S.M."/>
            <person name="Grimwood J."/>
            <person name="Schmutz J."/>
            <person name="Cardol P."/>
            <person name="Cerutti H."/>
            <person name="Chanfreau G."/>
            <person name="Chen C.L."/>
            <person name="Cognat V."/>
            <person name="Croft M.T."/>
            <person name="Dent R."/>
            <person name="Dutcher S."/>
            <person name="Fernandez E."/>
            <person name="Fukuzawa H."/>
            <person name="Gonzalez-Ballester D."/>
            <person name="Gonzalez-Halphen D."/>
            <person name="Hallmann A."/>
            <person name="Hanikenne M."/>
            <person name="Hippler M."/>
            <person name="Inwood W."/>
            <person name="Jabbari K."/>
            <person name="Kalanon M."/>
            <person name="Kuras R."/>
            <person name="Lefebvre P.A."/>
            <person name="Lemaire S.D."/>
            <person name="Lobanov A.V."/>
            <person name="Lohr M."/>
            <person name="Manuell A."/>
            <person name="Meier I."/>
            <person name="Mets L."/>
            <person name="Mittag M."/>
            <person name="Mittelmeier T."/>
            <person name="Moroney J.V."/>
            <person name="Moseley J."/>
            <person name="Napoli C."/>
            <person name="Nedelcu A.M."/>
            <person name="Niyogi K."/>
            <person name="Novoselov S.V."/>
            <person name="Paulsen I.T."/>
            <person name="Pazour G."/>
            <person name="Purton S."/>
            <person name="Ral J.P."/>
            <person name="Riano-Pachon D.M."/>
            <person name="Riekhof W."/>
            <person name="Rymarquis L."/>
            <person name="Schroda M."/>
            <person name="Stern D."/>
            <person name="Umen J."/>
            <person name="Willows R."/>
            <person name="Wilson N."/>
            <person name="Zimmer S.L."/>
            <person name="Allmer J."/>
            <person name="Balk J."/>
            <person name="Bisova K."/>
            <person name="Chen C.J."/>
            <person name="Elias M."/>
            <person name="Gendler K."/>
            <person name="Hauser C."/>
            <person name="Lamb M.R."/>
            <person name="Ledford H."/>
            <person name="Long J.C."/>
            <person name="Minagawa J."/>
            <person name="Page M.D."/>
            <person name="Pan J."/>
            <person name="Pootakham W."/>
            <person name="Roje S."/>
            <person name="Rose A."/>
            <person name="Stahlberg E."/>
            <person name="Terauchi A.M."/>
            <person name="Yang P."/>
            <person name="Ball S."/>
            <person name="Bowler C."/>
            <person name="Dieckmann C.L."/>
            <person name="Gladyshev V.N."/>
            <person name="Green P."/>
            <person name="Jorgensen R."/>
            <person name="Mayfield S."/>
            <person name="Mueller-Roeber B."/>
            <person name="Rajamani S."/>
            <person name="Sayre R.T."/>
            <person name="Brokstein P."/>
            <person name="Dubchak I."/>
            <person name="Goodstein D."/>
            <person name="Hornick L."/>
            <person name="Huang Y.W."/>
            <person name="Jhaveri J."/>
            <person name="Luo Y."/>
            <person name="Martinez D."/>
            <person name="Ngau W.C."/>
            <person name="Otillar B."/>
            <person name="Poliakov A."/>
            <person name="Porter A."/>
            <person name="Szajkowski L."/>
            <person name="Werner G."/>
            <person name="Zhou K."/>
            <person name="Grigoriev I.V."/>
            <person name="Rokhsar D.S."/>
            <person name="Grossman A.R."/>
        </authorList>
    </citation>
    <scope>NUCLEOTIDE SEQUENCE [LARGE SCALE GENOMIC DNA]</scope>
    <source>
        <strain evidence="4">CC-503</strain>
    </source>
</reference>
<evidence type="ECO:0000313" key="4">
    <source>
        <dbReference type="Proteomes" id="UP000006906"/>
    </source>
</evidence>
<feature type="coiled-coil region" evidence="1">
    <location>
        <begin position="66"/>
        <end position="155"/>
    </location>
</feature>
<dbReference type="GO" id="GO:0071944">
    <property type="term" value="C:cell periphery"/>
    <property type="evidence" value="ECO:0000318"/>
    <property type="project" value="GO_Central"/>
</dbReference>
<dbReference type="SUPFAM" id="SSF48403">
    <property type="entry name" value="Ankyrin repeat"/>
    <property type="match status" value="1"/>
</dbReference>
<dbReference type="InterPro" id="IPR036770">
    <property type="entry name" value="Ankyrin_rpt-contain_sf"/>
</dbReference>
<dbReference type="Gene3D" id="1.25.40.20">
    <property type="entry name" value="Ankyrin repeat-containing domain"/>
    <property type="match status" value="1"/>
</dbReference>
<dbReference type="AlphaFoldDB" id="A0A2K3DAD9"/>
<feature type="compositionally biased region" description="Polar residues" evidence="2">
    <location>
        <begin position="215"/>
        <end position="230"/>
    </location>
</feature>
<keyword evidence="1" id="KW-0175">Coiled coil</keyword>
<evidence type="ECO:0000256" key="2">
    <source>
        <dbReference type="SAM" id="MobiDB-lite"/>
    </source>
</evidence>
<dbReference type="Proteomes" id="UP000006906">
    <property type="component" value="Chromosome 10"/>
</dbReference>
<dbReference type="PANTHER" id="PTHR12393">
    <property type="entry name" value="SPHINGOMYELIN PHOSPHODIESTERASE RELATED"/>
    <property type="match status" value="1"/>
</dbReference>
<dbReference type="OrthoDB" id="63514at2759"/>
<dbReference type="GO" id="GO:0004620">
    <property type="term" value="F:phospholipase activity"/>
    <property type="evidence" value="ECO:0000318"/>
    <property type="project" value="GO_Central"/>
</dbReference>
<dbReference type="GO" id="GO:0046513">
    <property type="term" value="P:ceramide biosynthetic process"/>
    <property type="evidence" value="ECO:0000318"/>
    <property type="project" value="GO_Central"/>
</dbReference>
<dbReference type="Gramene" id="PNW77500">
    <property type="protein sequence ID" value="PNW77500"/>
    <property type="gene ID" value="CHLRE_10g439300v5"/>
</dbReference>
<keyword evidence="4" id="KW-1185">Reference proteome</keyword>
<dbReference type="RefSeq" id="XP_042920167.1">
    <property type="nucleotide sequence ID" value="XM_043066770.1"/>
</dbReference>
<evidence type="ECO:0000256" key="1">
    <source>
        <dbReference type="SAM" id="Coils"/>
    </source>
</evidence>
<name>A0A2K3DAD9_CHLRE</name>
<feature type="region of interest" description="Disordered" evidence="2">
    <location>
        <begin position="1"/>
        <end position="22"/>
    </location>
</feature>
<protein>
    <submittedName>
        <fullName evidence="3">Uncharacterized protein</fullName>
    </submittedName>
</protein>
<accession>A0A2K3DAD9</accession>
<proteinExistence type="predicted"/>
<dbReference type="ExpressionAtlas" id="A0A2K3DAD9">
    <property type="expression patterns" value="baseline"/>
</dbReference>